<sequence>MVKMKNLLNGNTWLWPHGKFVDRKYMIQDMYQRYLDGEDVNSIPREEDPFWEPTEDILIGTADIFLQSLVNAMDFSDQLSITDYKGQEEGKLRVNIIPCTQAGLALDEDNYVEDSKELLNKPFHFKVRGGGQIISMLRELRDLAEKAGIEMWGGKEGERGGERERERGGDMGKD</sequence>
<evidence type="ECO:0000313" key="3">
    <source>
        <dbReference type="EMBL" id="RUS83416.1"/>
    </source>
</evidence>
<feature type="domain" description="Kinesin-like KIF1-type" evidence="2">
    <location>
        <begin position="21"/>
        <end position="61"/>
    </location>
</feature>
<dbReference type="STRING" id="188477.A0A3S1C5D5"/>
<comment type="caution">
    <text evidence="3">The sequence shown here is derived from an EMBL/GenBank/DDBJ whole genome shotgun (WGS) entry which is preliminary data.</text>
</comment>
<proteinExistence type="predicted"/>
<feature type="region of interest" description="Disordered" evidence="1">
    <location>
        <begin position="152"/>
        <end position="174"/>
    </location>
</feature>
<reference evidence="3 4" key="1">
    <citation type="submission" date="2019-01" db="EMBL/GenBank/DDBJ databases">
        <title>A draft genome assembly of the solar-powered sea slug Elysia chlorotica.</title>
        <authorList>
            <person name="Cai H."/>
            <person name="Li Q."/>
            <person name="Fang X."/>
            <person name="Li J."/>
            <person name="Curtis N.E."/>
            <person name="Altenburger A."/>
            <person name="Shibata T."/>
            <person name="Feng M."/>
            <person name="Maeda T."/>
            <person name="Schwartz J.A."/>
            <person name="Shigenobu S."/>
            <person name="Lundholm N."/>
            <person name="Nishiyama T."/>
            <person name="Yang H."/>
            <person name="Hasebe M."/>
            <person name="Li S."/>
            <person name="Pierce S.K."/>
            <person name="Wang J."/>
        </authorList>
    </citation>
    <scope>NUCLEOTIDE SEQUENCE [LARGE SCALE GENOMIC DNA]</scope>
    <source>
        <strain evidence="3">EC2010</strain>
        <tissue evidence="3">Whole organism of an adult</tissue>
    </source>
</reference>
<dbReference type="OrthoDB" id="3176171at2759"/>
<dbReference type="AlphaFoldDB" id="A0A3S1C5D5"/>
<dbReference type="Proteomes" id="UP000271974">
    <property type="component" value="Unassembled WGS sequence"/>
</dbReference>
<keyword evidence="4" id="KW-1185">Reference proteome</keyword>
<organism evidence="3 4">
    <name type="scientific">Elysia chlorotica</name>
    <name type="common">Eastern emerald elysia</name>
    <name type="synonym">Sea slug</name>
    <dbReference type="NCBI Taxonomy" id="188477"/>
    <lineage>
        <taxon>Eukaryota</taxon>
        <taxon>Metazoa</taxon>
        <taxon>Spiralia</taxon>
        <taxon>Lophotrochozoa</taxon>
        <taxon>Mollusca</taxon>
        <taxon>Gastropoda</taxon>
        <taxon>Heterobranchia</taxon>
        <taxon>Euthyneura</taxon>
        <taxon>Panpulmonata</taxon>
        <taxon>Sacoglossa</taxon>
        <taxon>Placobranchoidea</taxon>
        <taxon>Plakobranchidae</taxon>
        <taxon>Elysia</taxon>
    </lineage>
</organism>
<name>A0A3S1C5D5_ELYCH</name>
<dbReference type="Pfam" id="PF12423">
    <property type="entry name" value="KIF1B"/>
    <property type="match status" value="1"/>
</dbReference>
<evidence type="ECO:0000256" key="1">
    <source>
        <dbReference type="SAM" id="MobiDB-lite"/>
    </source>
</evidence>
<evidence type="ECO:0000313" key="4">
    <source>
        <dbReference type="Proteomes" id="UP000271974"/>
    </source>
</evidence>
<accession>A0A3S1C5D5</accession>
<dbReference type="EMBL" id="RQTK01000244">
    <property type="protein sequence ID" value="RUS83416.1"/>
    <property type="molecule type" value="Genomic_DNA"/>
</dbReference>
<protein>
    <recommendedName>
        <fullName evidence="2">Kinesin-like KIF1-type domain-containing protein</fullName>
    </recommendedName>
</protein>
<gene>
    <name evidence="3" type="ORF">EGW08_008837</name>
</gene>
<dbReference type="InterPro" id="IPR022140">
    <property type="entry name" value="Kinesin-like_KIF1-typ"/>
</dbReference>
<evidence type="ECO:0000259" key="2">
    <source>
        <dbReference type="Pfam" id="PF12423"/>
    </source>
</evidence>